<dbReference type="PROSITE" id="PS52048">
    <property type="entry name" value="UCH_DOMAIN"/>
    <property type="match status" value="1"/>
</dbReference>
<dbReference type="PANTHER" id="PTHR10589">
    <property type="entry name" value="UBIQUITIN CARBOXYL-TERMINAL HYDROLASE"/>
    <property type="match status" value="1"/>
</dbReference>
<keyword evidence="6 7" id="KW-0788">Thiol protease</keyword>
<dbReference type="PANTHER" id="PTHR10589:SF17">
    <property type="entry name" value="UBIQUITIN CARBOXYL-TERMINAL HYDROLASE"/>
    <property type="match status" value="1"/>
</dbReference>
<dbReference type="InterPro" id="IPR001578">
    <property type="entry name" value="Peptidase_C12_UCH"/>
</dbReference>
<keyword evidence="11" id="KW-1185">Reference proteome</keyword>
<evidence type="ECO:0000313" key="11">
    <source>
        <dbReference type="Proteomes" id="UP000030745"/>
    </source>
</evidence>
<dbReference type="RefSeq" id="XP_012204555.1">
    <property type="nucleotide sequence ID" value="XM_012349165.1"/>
</dbReference>
<evidence type="ECO:0000256" key="3">
    <source>
        <dbReference type="ARBA" id="ARBA00022670"/>
    </source>
</evidence>
<dbReference type="SUPFAM" id="SSF54001">
    <property type="entry name" value="Cysteine proteinases"/>
    <property type="match status" value="1"/>
</dbReference>
<dbReference type="CDD" id="cd09616">
    <property type="entry name" value="Peptidase_C12_UCH_L1_L3"/>
    <property type="match status" value="1"/>
</dbReference>
<feature type="site" description="Important for enzyme activity" evidence="7">
    <location>
        <position position="193"/>
    </location>
</feature>
<dbReference type="EC" id="3.4.19.12" evidence="8"/>
<evidence type="ECO:0000313" key="10">
    <source>
        <dbReference type="EMBL" id="KDO24674.1"/>
    </source>
</evidence>
<dbReference type="OrthoDB" id="427186at2759"/>
<evidence type="ECO:0000256" key="2">
    <source>
        <dbReference type="ARBA" id="ARBA00009326"/>
    </source>
</evidence>
<dbReference type="Gene3D" id="3.40.532.10">
    <property type="entry name" value="Peptidase C12, ubiquitin carboxyl-terminal hydrolase"/>
    <property type="match status" value="1"/>
</dbReference>
<dbReference type="GO" id="GO:0005737">
    <property type="term" value="C:cytoplasm"/>
    <property type="evidence" value="ECO:0007669"/>
    <property type="project" value="TreeGrafter"/>
</dbReference>
<dbReference type="GO" id="GO:0004843">
    <property type="term" value="F:cysteine-type deubiquitinase activity"/>
    <property type="evidence" value="ECO:0007669"/>
    <property type="project" value="UniProtKB-UniRule"/>
</dbReference>
<sequence>MGDAGDAKAKRWFPLESNPQVMNEYAKRMGLPADSAFEFCDVYSTEDWALDMVLRPVLAVIMLFPIKTHTEAYAKEERQRIEASGQVVSPNVYYMKQTVGNACGTVGILHALGNVGDYVAYQPGSFLQTFFEKTRAKTPEEIAVILEGDDELEETHASAAQEGQSEQLEHVDDPINTHFVCFCTVDDHLYELDGRKAFPINHGPSSRETLLEDACRVIQSFMQRDDGEVRFTIVALRPRPTTELHTRHI</sequence>
<reference evidence="10 11" key="1">
    <citation type="journal article" date="2013" name="PLoS Genet.">
        <title>Distinctive expansion of potential virulence genes in the genome of the oomycete fish pathogen Saprolegnia parasitica.</title>
        <authorList>
            <person name="Jiang R.H."/>
            <person name="de Bruijn I."/>
            <person name="Haas B.J."/>
            <person name="Belmonte R."/>
            <person name="Lobach L."/>
            <person name="Christie J."/>
            <person name="van den Ackerveken G."/>
            <person name="Bottin A."/>
            <person name="Bulone V."/>
            <person name="Diaz-Moreno S.M."/>
            <person name="Dumas B."/>
            <person name="Fan L."/>
            <person name="Gaulin E."/>
            <person name="Govers F."/>
            <person name="Grenville-Briggs L.J."/>
            <person name="Horner N.R."/>
            <person name="Levin J.Z."/>
            <person name="Mammella M."/>
            <person name="Meijer H.J."/>
            <person name="Morris P."/>
            <person name="Nusbaum C."/>
            <person name="Oome S."/>
            <person name="Phillips A.J."/>
            <person name="van Rooyen D."/>
            <person name="Rzeszutek E."/>
            <person name="Saraiva M."/>
            <person name="Secombes C.J."/>
            <person name="Seidl M.F."/>
            <person name="Snel B."/>
            <person name="Stassen J.H."/>
            <person name="Sykes S."/>
            <person name="Tripathy S."/>
            <person name="van den Berg H."/>
            <person name="Vega-Arreguin J.C."/>
            <person name="Wawra S."/>
            <person name="Young S.K."/>
            <person name="Zeng Q."/>
            <person name="Dieguez-Uribeondo J."/>
            <person name="Russ C."/>
            <person name="Tyler B.M."/>
            <person name="van West P."/>
        </authorList>
    </citation>
    <scope>NUCLEOTIDE SEQUENCE [LARGE SCALE GENOMIC DNA]</scope>
    <source>
        <strain evidence="10 11">CBS 223.65</strain>
    </source>
</reference>
<dbReference type="InterPro" id="IPR038765">
    <property type="entry name" value="Papain-like_cys_pep_sf"/>
</dbReference>
<dbReference type="FunFam" id="3.40.532.10:FF:000006">
    <property type="entry name" value="Ubiquitin carboxyl-terminal hydrolase"/>
    <property type="match status" value="1"/>
</dbReference>
<dbReference type="OMA" id="IDLHYVC"/>
<dbReference type="EMBL" id="KK583239">
    <property type="protein sequence ID" value="KDO24674.1"/>
    <property type="molecule type" value="Genomic_DNA"/>
</dbReference>
<dbReference type="AlphaFoldDB" id="A0A067C1R0"/>
<dbReference type="Pfam" id="PF01088">
    <property type="entry name" value="Peptidase_C12"/>
    <property type="match status" value="1"/>
</dbReference>
<dbReference type="GeneID" id="24132328"/>
<dbReference type="InterPro" id="IPR036959">
    <property type="entry name" value="Peptidase_C12_UCH_sf"/>
</dbReference>
<dbReference type="GO" id="GO:0016579">
    <property type="term" value="P:protein deubiquitination"/>
    <property type="evidence" value="ECO:0007669"/>
    <property type="project" value="TreeGrafter"/>
</dbReference>
<protein>
    <recommendedName>
        <fullName evidence="8">Ubiquitin carboxyl-terminal hydrolase</fullName>
        <ecNumber evidence="8">3.4.19.12</ecNumber>
    </recommendedName>
</protein>
<name>A0A067C1R0_SAPPC</name>
<dbReference type="VEuPathDB" id="FungiDB:SPRG_10207"/>
<accession>A0A067C1R0</accession>
<evidence type="ECO:0000256" key="6">
    <source>
        <dbReference type="ARBA" id="ARBA00022807"/>
    </source>
</evidence>
<organism evidence="10 11">
    <name type="scientific">Saprolegnia parasitica (strain CBS 223.65)</name>
    <dbReference type="NCBI Taxonomy" id="695850"/>
    <lineage>
        <taxon>Eukaryota</taxon>
        <taxon>Sar</taxon>
        <taxon>Stramenopiles</taxon>
        <taxon>Oomycota</taxon>
        <taxon>Saprolegniomycetes</taxon>
        <taxon>Saprolegniales</taxon>
        <taxon>Saprolegniaceae</taxon>
        <taxon>Saprolegnia</taxon>
    </lineage>
</organism>
<comment type="similarity">
    <text evidence="2 7 8">Belongs to the peptidase C12 family.</text>
</comment>
<keyword evidence="5 7" id="KW-0378">Hydrolase</keyword>
<evidence type="ECO:0000256" key="7">
    <source>
        <dbReference type="PROSITE-ProRule" id="PRU01393"/>
    </source>
</evidence>
<dbReference type="Proteomes" id="UP000030745">
    <property type="component" value="Unassembled WGS sequence"/>
</dbReference>
<feature type="domain" description="UCH catalytic" evidence="9">
    <location>
        <begin position="11"/>
        <end position="238"/>
    </location>
</feature>
<feature type="active site" description="Nucleophile" evidence="7">
    <location>
        <position position="103"/>
    </location>
</feature>
<evidence type="ECO:0000256" key="5">
    <source>
        <dbReference type="ARBA" id="ARBA00022801"/>
    </source>
</evidence>
<keyword evidence="3 7" id="KW-0645">Protease</keyword>
<feature type="site" description="Transition state stabilizer" evidence="7">
    <location>
        <position position="97"/>
    </location>
</feature>
<dbReference type="KEGG" id="spar:SPRG_10207"/>
<gene>
    <name evidence="10" type="ORF">SPRG_10207</name>
</gene>
<dbReference type="GO" id="GO:0006511">
    <property type="term" value="P:ubiquitin-dependent protein catabolic process"/>
    <property type="evidence" value="ECO:0007669"/>
    <property type="project" value="UniProtKB-UniRule"/>
</dbReference>
<proteinExistence type="inferred from homology"/>
<comment type="catalytic activity">
    <reaction evidence="1 7 8">
        <text>Thiol-dependent hydrolysis of ester, thioester, amide, peptide and isopeptide bonds formed by the C-terminal Gly of ubiquitin (a 76-residue protein attached to proteins as an intracellular targeting signal).</text>
        <dbReference type="EC" id="3.4.19.12"/>
    </reaction>
</comment>
<keyword evidence="4 7" id="KW-0833">Ubl conjugation pathway</keyword>
<evidence type="ECO:0000259" key="9">
    <source>
        <dbReference type="PROSITE" id="PS52048"/>
    </source>
</evidence>
<evidence type="ECO:0000256" key="4">
    <source>
        <dbReference type="ARBA" id="ARBA00022786"/>
    </source>
</evidence>
<evidence type="ECO:0000256" key="1">
    <source>
        <dbReference type="ARBA" id="ARBA00000707"/>
    </source>
</evidence>
<dbReference type="STRING" id="695850.A0A067C1R0"/>
<dbReference type="PRINTS" id="PR00707">
    <property type="entry name" value="UBCTHYDRLASE"/>
</dbReference>
<evidence type="ECO:0000256" key="8">
    <source>
        <dbReference type="RuleBase" id="RU361215"/>
    </source>
</evidence>
<feature type="active site" description="Proton donor" evidence="7">
    <location>
        <position position="178"/>
    </location>
</feature>